<comment type="caution">
    <text evidence="2">The sequence shown here is derived from an EMBL/GenBank/DDBJ whole genome shotgun (WGS) entry which is preliminary data.</text>
</comment>
<dbReference type="Proteomes" id="UP000321393">
    <property type="component" value="Unassembled WGS sequence"/>
</dbReference>
<dbReference type="EMBL" id="SSTE01001908">
    <property type="protein sequence ID" value="KAA0064235.1"/>
    <property type="molecule type" value="Genomic_DNA"/>
</dbReference>
<proteinExistence type="predicted"/>
<sequence length="165" mass="18562">MRKWVGFRSGPERVRWTRSTVKRTQGGDGPDWALGRVKNQMRNTGMSSVRSLGQVDCEKGGRVKRLVVKGVMNQVGGLDLGSEGQFRSNLSNLFRANERVRPLVQGLDSVLKRTTYLLTLKRVEVNSVLHPISLDIHPVLPLKWEAYWPAPLSCPHLCKSKDNSI</sequence>
<protein>
    <submittedName>
        <fullName evidence="2">Uncharacterized protein</fullName>
    </submittedName>
</protein>
<organism evidence="2 4">
    <name type="scientific">Cucumis melo var. makuwa</name>
    <name type="common">Oriental melon</name>
    <dbReference type="NCBI Taxonomy" id="1194695"/>
    <lineage>
        <taxon>Eukaryota</taxon>
        <taxon>Viridiplantae</taxon>
        <taxon>Streptophyta</taxon>
        <taxon>Embryophyta</taxon>
        <taxon>Tracheophyta</taxon>
        <taxon>Spermatophyta</taxon>
        <taxon>Magnoliopsida</taxon>
        <taxon>eudicotyledons</taxon>
        <taxon>Gunneridae</taxon>
        <taxon>Pentapetalae</taxon>
        <taxon>rosids</taxon>
        <taxon>fabids</taxon>
        <taxon>Cucurbitales</taxon>
        <taxon>Cucurbitaceae</taxon>
        <taxon>Benincaseae</taxon>
        <taxon>Cucumis</taxon>
    </lineage>
</organism>
<gene>
    <name evidence="2" type="ORF">E5676_scaffold119G001360</name>
    <name evidence="1" type="ORF">E6C27_scaffold548G001870</name>
</gene>
<evidence type="ECO:0000313" key="2">
    <source>
        <dbReference type="EMBL" id="TYK18605.1"/>
    </source>
</evidence>
<name>A0A5D3D4X8_CUCMM</name>
<dbReference type="EMBL" id="SSTD01007659">
    <property type="protein sequence ID" value="TYK18605.1"/>
    <property type="molecule type" value="Genomic_DNA"/>
</dbReference>
<evidence type="ECO:0000313" key="3">
    <source>
        <dbReference type="Proteomes" id="UP000321393"/>
    </source>
</evidence>
<dbReference type="Proteomes" id="UP000321947">
    <property type="component" value="Unassembled WGS sequence"/>
</dbReference>
<accession>A0A5D3D4X8</accession>
<dbReference type="AlphaFoldDB" id="A0A5D3D4X8"/>
<reference evidence="3 4" key="1">
    <citation type="submission" date="2019-08" db="EMBL/GenBank/DDBJ databases">
        <title>Draft genome sequences of two oriental melons (Cucumis melo L. var makuwa).</title>
        <authorList>
            <person name="Kwon S.-Y."/>
        </authorList>
    </citation>
    <scope>NUCLEOTIDE SEQUENCE [LARGE SCALE GENOMIC DNA]</scope>
    <source>
        <strain evidence="4">cv. Chang Bougi</strain>
        <strain evidence="3">cv. SW 3</strain>
        <tissue evidence="2">Leaf</tissue>
    </source>
</reference>
<evidence type="ECO:0000313" key="1">
    <source>
        <dbReference type="EMBL" id="KAA0064235.1"/>
    </source>
</evidence>
<evidence type="ECO:0000313" key="4">
    <source>
        <dbReference type="Proteomes" id="UP000321947"/>
    </source>
</evidence>